<dbReference type="InterPro" id="IPR026442">
    <property type="entry name" value="IPTL_CTERM"/>
</dbReference>
<dbReference type="GO" id="GO:0005509">
    <property type="term" value="F:calcium ion binding"/>
    <property type="evidence" value="ECO:0007669"/>
    <property type="project" value="InterPro"/>
</dbReference>
<evidence type="ECO:0000313" key="4">
    <source>
        <dbReference type="EMBL" id="CAA6811140.1"/>
    </source>
</evidence>
<evidence type="ECO:0000256" key="1">
    <source>
        <dbReference type="SAM" id="MobiDB-lite"/>
    </source>
</evidence>
<dbReference type="AlphaFoldDB" id="A0A6S6T6X8"/>
<sequence>PIDTDDDGIIDALDEDDDNDSILTIFENYNGGLPTDDDTDRDGTPDYLDADDDNDGLLTAQEQPAVGGNPNNGNARDTDGDGRPDYLQRLGNFSPATQTPIPTLTQWAQILLTMLLGLVALGGFWRKNSGH</sequence>
<dbReference type="InterPro" id="IPR028974">
    <property type="entry name" value="TSP_type-3_rpt"/>
</dbReference>
<accession>A0A6S6T6X8</accession>
<feature type="region of interest" description="Disordered" evidence="1">
    <location>
        <begin position="28"/>
        <end position="99"/>
    </location>
</feature>
<feature type="transmembrane region" description="Helical" evidence="2">
    <location>
        <begin position="107"/>
        <end position="125"/>
    </location>
</feature>
<name>A0A6S6T6X8_9GAMM</name>
<keyword evidence="2" id="KW-0812">Transmembrane</keyword>
<keyword evidence="2" id="KW-1133">Transmembrane helix</keyword>
<keyword evidence="2" id="KW-0472">Membrane</keyword>
<feature type="compositionally biased region" description="Basic and acidic residues" evidence="1">
    <location>
        <begin position="76"/>
        <end position="86"/>
    </location>
</feature>
<organism evidence="4">
    <name type="scientific">uncultured Thiotrichaceae bacterium</name>
    <dbReference type="NCBI Taxonomy" id="298394"/>
    <lineage>
        <taxon>Bacteria</taxon>
        <taxon>Pseudomonadati</taxon>
        <taxon>Pseudomonadota</taxon>
        <taxon>Gammaproteobacteria</taxon>
        <taxon>Thiotrichales</taxon>
        <taxon>Thiotrichaceae</taxon>
        <taxon>environmental samples</taxon>
    </lineage>
</organism>
<feature type="non-terminal residue" evidence="4">
    <location>
        <position position="1"/>
    </location>
</feature>
<protein>
    <recommendedName>
        <fullName evidence="3">IPTL-CTERM protein sorting domain-containing protein</fullName>
    </recommendedName>
</protein>
<feature type="domain" description="IPTL-CTERM protein sorting" evidence="3">
    <location>
        <begin position="99"/>
        <end position="122"/>
    </location>
</feature>
<dbReference type="Pfam" id="PF18203">
    <property type="entry name" value="IPTL-CTERM"/>
    <property type="match status" value="1"/>
</dbReference>
<dbReference type="EMBL" id="CACVAV010000178">
    <property type="protein sequence ID" value="CAA6811140.1"/>
    <property type="molecule type" value="Genomic_DNA"/>
</dbReference>
<reference evidence="4" key="1">
    <citation type="submission" date="2020-01" db="EMBL/GenBank/DDBJ databases">
        <authorList>
            <person name="Meier V. D."/>
            <person name="Meier V D."/>
        </authorList>
    </citation>
    <scope>NUCLEOTIDE SEQUENCE</scope>
    <source>
        <strain evidence="4">HLG_WM_MAG_08</strain>
    </source>
</reference>
<evidence type="ECO:0000259" key="3">
    <source>
        <dbReference type="Pfam" id="PF18203"/>
    </source>
</evidence>
<gene>
    <name evidence="4" type="ORF">HELGO_WM37510</name>
</gene>
<dbReference type="Gene3D" id="4.10.1080.10">
    <property type="entry name" value="TSP type-3 repeat"/>
    <property type="match status" value="1"/>
</dbReference>
<dbReference type="SUPFAM" id="SSF103647">
    <property type="entry name" value="TSP type-3 repeat"/>
    <property type="match status" value="1"/>
</dbReference>
<proteinExistence type="predicted"/>
<evidence type="ECO:0000256" key="2">
    <source>
        <dbReference type="SAM" id="Phobius"/>
    </source>
</evidence>